<gene>
    <name evidence="2" type="ORF">Tb09.160.4880</name>
</gene>
<reference evidence="2 3" key="2">
    <citation type="journal article" date="2005" name="Science">
        <title>The genome of the African trypanosome Trypanosoma brucei.</title>
        <authorList>
            <person name="Berriman M."/>
            <person name="Ghedin E."/>
            <person name="Hertz-Fowler C."/>
            <person name="Blandin G."/>
            <person name="Renauld H."/>
            <person name="Bartholomeu D.C."/>
            <person name="Lennard N.J."/>
            <person name="Caler E."/>
            <person name="Hamlin N.E."/>
            <person name="Haas B."/>
            <person name="Bohme U."/>
            <person name="Hannick L."/>
            <person name="Aslett M.A."/>
            <person name="Shallom J."/>
            <person name="Marcello L."/>
            <person name="Hou L."/>
            <person name="Wickstead B."/>
            <person name="Alsmark U.C."/>
            <person name="Arrowsmith C."/>
            <person name="Atkin R.J."/>
            <person name="Barron A.J."/>
            <person name="Bringaud F."/>
            <person name="Brooks K."/>
            <person name="Carrington M."/>
            <person name="Cherevach I."/>
            <person name="Chillingworth T.J."/>
            <person name="Churcher C."/>
            <person name="Clark L.N."/>
            <person name="Corton C.H."/>
            <person name="Cronin A."/>
            <person name="Davies R.M."/>
            <person name="Doggett J."/>
            <person name="Djikeng A."/>
            <person name="Feldblyum T."/>
            <person name="Field M.C."/>
            <person name="Fraser A."/>
            <person name="Goodhead I."/>
            <person name="Hance Z."/>
            <person name="Harper D."/>
            <person name="Harris B.R."/>
            <person name="Hauser H."/>
            <person name="Hostetler J."/>
            <person name="Ivens A."/>
            <person name="Jagels K."/>
            <person name="Johnson D."/>
            <person name="Johnson J."/>
            <person name="Jones K."/>
            <person name="Kerhornou A.X."/>
            <person name="Koo H."/>
            <person name="Larke N."/>
            <person name="Landfear S."/>
            <person name="Larkin C."/>
            <person name="Leech V."/>
            <person name="Line A."/>
            <person name="Lord A."/>
            <person name="Macleod A."/>
            <person name="Mooney P.J."/>
            <person name="Moule S."/>
            <person name="Martin D.M."/>
            <person name="Morgan G.W."/>
            <person name="Mungall K."/>
            <person name="Norbertczak H."/>
            <person name="Ormond D."/>
            <person name="Pai G."/>
            <person name="Peacock C.S."/>
            <person name="Peterson J."/>
            <person name="Quail M.A."/>
            <person name="Rabbinowitsch E."/>
            <person name="Rajandream M.A."/>
            <person name="Reitter C."/>
            <person name="Salzberg S.L."/>
            <person name="Sanders M."/>
            <person name="Schobel S."/>
            <person name="Sharp S."/>
            <person name="Simmonds M."/>
            <person name="Simpson A.J."/>
            <person name="Tallon L."/>
            <person name="Turner C.M."/>
            <person name="Tait A."/>
            <person name="Tivey A.R."/>
            <person name="Van Aken S."/>
            <person name="Walker D."/>
            <person name="Wanless D."/>
            <person name="Wang S."/>
            <person name="White B."/>
            <person name="White O."/>
            <person name="Whitehead S."/>
            <person name="Woodward J."/>
            <person name="Wortman J."/>
            <person name="Adams M.D."/>
            <person name="Embley T.M."/>
            <person name="Gull K."/>
            <person name="Ullu E."/>
            <person name="Barry J.D."/>
            <person name="Fairlamb A.H."/>
            <person name="Opperdoes F."/>
            <person name="Barrell B.G."/>
            <person name="Donelson J.E."/>
            <person name="Hall N."/>
            <person name="Fraser C.M."/>
            <person name="Melville S.E."/>
            <person name="El-Sayed N.M."/>
        </authorList>
    </citation>
    <scope>NUCLEOTIDE SEQUENCE [LARGE SCALE GENOMIC DNA]</scope>
    <source>
        <strain evidence="2 3">927/4 GUTat10.1</strain>
    </source>
</reference>
<evidence type="ECO:0000313" key="3">
    <source>
        <dbReference type="Proteomes" id="UP000008524"/>
    </source>
</evidence>
<dbReference type="Proteomes" id="UP000008524">
    <property type="component" value="Chromosome 9"/>
</dbReference>
<dbReference type="EMBL" id="CM000207">
    <property type="protein sequence ID" value="EAN76701.1"/>
    <property type="molecule type" value="Genomic_DNA"/>
</dbReference>
<evidence type="ECO:0000313" key="2">
    <source>
        <dbReference type="EMBL" id="EAN76701.1"/>
    </source>
</evidence>
<protein>
    <recommendedName>
        <fullName evidence="4">Secreted protein</fullName>
    </recommendedName>
</protein>
<keyword evidence="1" id="KW-0732">Signal</keyword>
<evidence type="ECO:0000256" key="1">
    <source>
        <dbReference type="SAM" id="SignalP"/>
    </source>
</evidence>
<feature type="chain" id="PRO_5004221943" description="Secreted protein" evidence="1">
    <location>
        <begin position="27"/>
        <end position="125"/>
    </location>
</feature>
<proteinExistence type="predicted"/>
<dbReference type="RefSeq" id="XP_827031.1">
    <property type="nucleotide sequence ID" value="XM_821938.1"/>
</dbReference>
<feature type="signal peptide" evidence="1">
    <location>
        <begin position="1"/>
        <end position="26"/>
    </location>
</feature>
<dbReference type="PaxDb" id="5691-EAN76701"/>
<reference evidence="2 3" key="1">
    <citation type="journal article" date="2005" name="Science">
        <title>Comparative genomics of trypanosomatid parasitic protozoa.</title>
        <authorList>
            <person name="El-Sayed N.M."/>
            <person name="Myler P.J."/>
            <person name="Blandin G."/>
            <person name="Berriman M."/>
            <person name="Crabtree J."/>
            <person name="Aggarwal G."/>
            <person name="Caler E."/>
            <person name="Renauld H."/>
            <person name="Worthey E.A."/>
            <person name="Hertz-Fowler C."/>
            <person name="Ghedin E."/>
            <person name="Peacock C."/>
            <person name="Bartholomeu D.C."/>
            <person name="Haas B.J."/>
            <person name="Tran A.N."/>
            <person name="Wortman J.R."/>
            <person name="Alsmark U.C."/>
            <person name="Angiuoli S."/>
            <person name="Anupama A."/>
            <person name="Badger J."/>
            <person name="Bringaud F."/>
            <person name="Cadag E."/>
            <person name="Carlton J.M."/>
            <person name="Cerqueira G.C."/>
            <person name="Creasy T."/>
            <person name="Delcher A.L."/>
            <person name="Djikeng A."/>
            <person name="Embley T.M."/>
            <person name="Hauser C."/>
            <person name="Ivens A.C."/>
            <person name="Kummerfeld S.K."/>
            <person name="Pereira-Leal J.B."/>
            <person name="Nilsson D."/>
            <person name="Peterson J."/>
            <person name="Salzberg S.L."/>
            <person name="Shallom J."/>
            <person name="Silva J.C."/>
            <person name="Sundaram J."/>
            <person name="Westenberger S."/>
            <person name="White O."/>
            <person name="Melville S.E."/>
            <person name="Donelson J.E."/>
            <person name="Andersson B."/>
            <person name="Stuart K.D."/>
            <person name="Hall N."/>
        </authorList>
    </citation>
    <scope>NUCLEOTIDE SEQUENCE [LARGE SCALE GENOMIC DNA]</scope>
    <source>
        <strain evidence="2 3">927/4 GUTat10.1</strain>
    </source>
</reference>
<dbReference type="InParanoid" id="Q38ER9"/>
<dbReference type="GeneID" id="3659899"/>
<dbReference type="AlphaFoldDB" id="Q38ER9"/>
<name>Q38ER9_TRYB2</name>
<dbReference type="KEGG" id="tbr:Tb09.160.4880"/>
<accession>Q38ER9</accession>
<organism evidence="2 3">
    <name type="scientific">Trypanosoma brucei brucei (strain 927/4 GUTat10.1)</name>
    <dbReference type="NCBI Taxonomy" id="185431"/>
    <lineage>
        <taxon>Eukaryota</taxon>
        <taxon>Discoba</taxon>
        <taxon>Euglenozoa</taxon>
        <taxon>Kinetoplastea</taxon>
        <taxon>Metakinetoplastina</taxon>
        <taxon>Trypanosomatida</taxon>
        <taxon>Trypanosomatidae</taxon>
        <taxon>Trypanosoma</taxon>
    </lineage>
</organism>
<evidence type="ECO:0008006" key="4">
    <source>
        <dbReference type="Google" id="ProtNLM"/>
    </source>
</evidence>
<sequence>MPHSLHVPYFFLCVCLHSLDTHYVLSSVVSSLCRNLAASSHSSLVPKYPISPFLCTPFARSLSVFTFCRVVNSLLLIIGPFTRPEFVCMADSSDTRLSLARTTEYLIFSHQRKSCGKQSQGSVFP</sequence>
<keyword evidence="3" id="KW-1185">Reference proteome</keyword>